<feature type="region of interest" description="Disordered" evidence="1">
    <location>
        <begin position="171"/>
        <end position="230"/>
    </location>
</feature>
<keyword evidence="4" id="KW-1185">Reference proteome</keyword>
<dbReference type="PANTHER" id="PTHR28640">
    <property type="entry name" value="ADP-RIBOSYLATION FACTOR-LIKE PROTEIN 6-INTERACTING PROTEIN 6"/>
    <property type="match status" value="1"/>
</dbReference>
<evidence type="ECO:0000256" key="1">
    <source>
        <dbReference type="SAM" id="MobiDB-lite"/>
    </source>
</evidence>
<gene>
    <name evidence="3" type="ORF">CCH79_00019549</name>
</gene>
<proteinExistence type="predicted"/>
<dbReference type="STRING" id="33528.ENSGAFP00000024537"/>
<evidence type="ECO:0000313" key="4">
    <source>
        <dbReference type="Proteomes" id="UP000250572"/>
    </source>
</evidence>
<dbReference type="PANTHER" id="PTHR28640:SF1">
    <property type="entry name" value="ADP-RIBOSYLATION FACTOR-LIKE PROTEIN 6-INTERACTING PROTEIN 6"/>
    <property type="match status" value="1"/>
</dbReference>
<feature type="transmembrane region" description="Helical" evidence="2">
    <location>
        <begin position="288"/>
        <end position="312"/>
    </location>
</feature>
<feature type="transmembrane region" description="Helical" evidence="2">
    <location>
        <begin position="340"/>
        <end position="363"/>
    </location>
</feature>
<feature type="transmembrane region" description="Helical" evidence="2">
    <location>
        <begin position="242"/>
        <end position="267"/>
    </location>
</feature>
<sequence>MEGSELGFRDALSLLSYLIQIRCKHAQFGMKNQIQISAEGSNASQFLLSDTGWDDQLVTLDHVLQLTQHSPLDPEKALYPFPAQDHGLGLEALILILAASHSAANRFCESESNSHRKRARLTTGTADQTLTPVIQGPDSLYHRARYPIVPKNPPQGSPNSSIQVHKTHSLWVQPTRSRLGPRDPVQNQQQRRSDMLRGASFNPARPPQRSDRIQTSRGAERVMSTHGFSGSGRLRSSGLTPWLKATFSVLGSAVAMFAVGAFCALTYPILRDLRAERLRGENGTEETILGFWSILMISTVAGCISCIFSWTLTQLDSYQPGMAYPSLLSLLDFRDPSSHGFNVISGLAVLNGILAMLTLIWSLS</sequence>
<evidence type="ECO:0000256" key="2">
    <source>
        <dbReference type="SAM" id="Phobius"/>
    </source>
</evidence>
<dbReference type="Proteomes" id="UP000250572">
    <property type="component" value="Unassembled WGS sequence"/>
</dbReference>
<feature type="compositionally biased region" description="Basic and acidic residues" evidence="1">
    <location>
        <begin position="208"/>
        <end position="220"/>
    </location>
</feature>
<dbReference type="InterPro" id="IPR029383">
    <property type="entry name" value="ARL6IP6"/>
</dbReference>
<evidence type="ECO:0008006" key="5">
    <source>
        <dbReference type="Google" id="ProtNLM"/>
    </source>
</evidence>
<dbReference type="EMBL" id="NHOQ01002477">
    <property type="protein sequence ID" value="PWA16751.1"/>
    <property type="molecule type" value="Genomic_DNA"/>
</dbReference>
<name>A0A315V0M1_GAMAF</name>
<dbReference type="AlphaFoldDB" id="A0A315V0M1"/>
<evidence type="ECO:0000313" key="3">
    <source>
        <dbReference type="EMBL" id="PWA16751.1"/>
    </source>
</evidence>
<organism evidence="3 4">
    <name type="scientific">Gambusia affinis</name>
    <name type="common">Western mosquitofish</name>
    <name type="synonym">Heterandria affinis</name>
    <dbReference type="NCBI Taxonomy" id="33528"/>
    <lineage>
        <taxon>Eukaryota</taxon>
        <taxon>Metazoa</taxon>
        <taxon>Chordata</taxon>
        <taxon>Craniata</taxon>
        <taxon>Vertebrata</taxon>
        <taxon>Euteleostomi</taxon>
        <taxon>Actinopterygii</taxon>
        <taxon>Neopterygii</taxon>
        <taxon>Teleostei</taxon>
        <taxon>Neoteleostei</taxon>
        <taxon>Acanthomorphata</taxon>
        <taxon>Ovalentaria</taxon>
        <taxon>Atherinomorphae</taxon>
        <taxon>Cyprinodontiformes</taxon>
        <taxon>Poeciliidae</taxon>
        <taxon>Poeciliinae</taxon>
        <taxon>Gambusia</taxon>
    </lineage>
</organism>
<dbReference type="Pfam" id="PF15062">
    <property type="entry name" value="ARL6IP6"/>
    <property type="match status" value="1"/>
</dbReference>
<keyword evidence="2" id="KW-0472">Membrane</keyword>
<comment type="caution">
    <text evidence="3">The sequence shown here is derived from an EMBL/GenBank/DDBJ whole genome shotgun (WGS) entry which is preliminary data.</text>
</comment>
<accession>A0A315V0M1</accession>
<protein>
    <recommendedName>
        <fullName evidence="5">ADP-ribosylation factor-like protein 6-interacting protein 6</fullName>
    </recommendedName>
</protein>
<keyword evidence="2" id="KW-1133">Transmembrane helix</keyword>
<keyword evidence="2" id="KW-0812">Transmembrane</keyword>
<reference evidence="3 4" key="1">
    <citation type="journal article" date="2018" name="G3 (Bethesda)">
        <title>A High-Quality Reference Genome for the Invasive Mosquitofish Gambusia affinis Using a Chicago Library.</title>
        <authorList>
            <person name="Hoffberg S.L."/>
            <person name="Troendle N.J."/>
            <person name="Glenn T.C."/>
            <person name="Mahmud O."/>
            <person name="Louha S."/>
            <person name="Chalopin D."/>
            <person name="Bennetzen J.L."/>
            <person name="Mauricio R."/>
        </authorList>
    </citation>
    <scope>NUCLEOTIDE SEQUENCE [LARGE SCALE GENOMIC DNA]</scope>
    <source>
        <strain evidence="3">NE01/NJP1002.9</strain>
        <tissue evidence="3">Muscle</tissue>
    </source>
</reference>